<dbReference type="InterPro" id="IPR012885">
    <property type="entry name" value="F-box_Sdz-33"/>
</dbReference>
<dbReference type="PANTHER" id="PTHR22899:SF0">
    <property type="entry name" value="F-BOX ASSOCIATED DOMAIN-CONTAINING PROTEIN-RELATED"/>
    <property type="match status" value="1"/>
</dbReference>
<accession>A0A2G5UHI7</accession>
<dbReference type="AlphaFoldDB" id="A0A2G5UHI7"/>
<dbReference type="Pfam" id="PF07735">
    <property type="entry name" value="FBA_2"/>
    <property type="match status" value="1"/>
</dbReference>
<name>A0A2G5UHI7_9PELO</name>
<protein>
    <recommendedName>
        <fullName evidence="1">Sdz-33 F-box domain-containing protein</fullName>
    </recommendedName>
</protein>
<keyword evidence="3" id="KW-1185">Reference proteome</keyword>
<organism evidence="2 3">
    <name type="scientific">Caenorhabditis nigoni</name>
    <dbReference type="NCBI Taxonomy" id="1611254"/>
    <lineage>
        <taxon>Eukaryota</taxon>
        <taxon>Metazoa</taxon>
        <taxon>Ecdysozoa</taxon>
        <taxon>Nematoda</taxon>
        <taxon>Chromadorea</taxon>
        <taxon>Rhabditida</taxon>
        <taxon>Rhabditina</taxon>
        <taxon>Rhabditomorpha</taxon>
        <taxon>Rhabditoidea</taxon>
        <taxon>Rhabditidae</taxon>
        <taxon>Peloderinae</taxon>
        <taxon>Caenorhabditis</taxon>
    </lineage>
</organism>
<sequence>MGWTVITLTSKDESAITFKLTSHNDGIMTSLDDIPVNLDVLKGTFFVTAENRVFAVSNQGMSLGEWIQHLCSIFQCENYEVRFTIGTSRFDIQLLRNILPKLRSINLVCGRDGHNEQGILYAQRILRTFLPDIEILRLSSVPLHESLSLQHIAATNLKKLDVGNFRFDDLLSLNVERCRITSHQITLLDLNRFFRLWKKGSNPKLKLFIIFVRTEINSDWNILLKGLQAVEAEAGEANVKNFTIQHSAGVSARIHIHDDGIHSLVKFAVSDSKKEVLIF</sequence>
<evidence type="ECO:0000313" key="2">
    <source>
        <dbReference type="EMBL" id="PIC39017.1"/>
    </source>
</evidence>
<gene>
    <name evidence="2" type="primary">Cnig_chr_III.g10842</name>
    <name evidence="2" type="ORF">B9Z55_010842</name>
</gene>
<feature type="domain" description="Sdz-33 F-box" evidence="1">
    <location>
        <begin position="149"/>
        <end position="208"/>
    </location>
</feature>
<proteinExistence type="predicted"/>
<comment type="caution">
    <text evidence="2">The sequence shown here is derived from an EMBL/GenBank/DDBJ whole genome shotgun (WGS) entry which is preliminary data.</text>
</comment>
<dbReference type="PANTHER" id="PTHR22899">
    <property type="entry name" value="CYCLIN-RELATED F-BOX FAMILY"/>
    <property type="match status" value="1"/>
</dbReference>
<dbReference type="InterPro" id="IPR053222">
    <property type="entry name" value="Zygotic_Embryogenesis-Asso"/>
</dbReference>
<dbReference type="Proteomes" id="UP000230233">
    <property type="component" value="Chromosome III"/>
</dbReference>
<reference evidence="3" key="1">
    <citation type="submission" date="2017-10" db="EMBL/GenBank/DDBJ databases">
        <title>Rapid genome shrinkage in a self-fertile nematode reveals novel sperm competition proteins.</title>
        <authorList>
            <person name="Yin D."/>
            <person name="Schwarz E.M."/>
            <person name="Thomas C.G."/>
            <person name="Felde R.L."/>
            <person name="Korf I.F."/>
            <person name="Cutter A.D."/>
            <person name="Schartner C.M."/>
            <person name="Ralston E.J."/>
            <person name="Meyer B.J."/>
            <person name="Haag E.S."/>
        </authorList>
    </citation>
    <scope>NUCLEOTIDE SEQUENCE [LARGE SCALE GENOMIC DNA]</scope>
    <source>
        <strain evidence="3">JU1422</strain>
    </source>
</reference>
<evidence type="ECO:0000259" key="1">
    <source>
        <dbReference type="Pfam" id="PF07735"/>
    </source>
</evidence>
<dbReference type="EMBL" id="PDUG01000003">
    <property type="protein sequence ID" value="PIC39017.1"/>
    <property type="molecule type" value="Genomic_DNA"/>
</dbReference>
<dbReference type="OrthoDB" id="5881011at2759"/>
<evidence type="ECO:0000313" key="3">
    <source>
        <dbReference type="Proteomes" id="UP000230233"/>
    </source>
</evidence>